<evidence type="ECO:0000313" key="2">
    <source>
        <dbReference type="Proteomes" id="UP000541558"/>
    </source>
</evidence>
<keyword evidence="2" id="KW-1185">Reference proteome</keyword>
<evidence type="ECO:0000313" key="1">
    <source>
        <dbReference type="EMBL" id="KAF5320329.1"/>
    </source>
</evidence>
<dbReference type="EMBL" id="JAACJK010000170">
    <property type="protein sequence ID" value="KAF5320329.1"/>
    <property type="molecule type" value="Genomic_DNA"/>
</dbReference>
<gene>
    <name evidence="1" type="ORF">D9611_011318</name>
</gene>
<accession>A0A8H5BBK7</accession>
<protein>
    <submittedName>
        <fullName evidence="1">Uncharacterized protein</fullName>
    </submittedName>
</protein>
<name>A0A8H5BBK7_9AGAR</name>
<dbReference type="AlphaFoldDB" id="A0A8H5BBK7"/>
<sequence length="350" mass="40274">MATLSDNKFCFKDLPVDLIRSIFEAAAEDEHEPNWGCARVSKAVHSWVAPRLYRHVFVHDDQILFLLHRTLEPLLKITHPRPEYDFQRVQHAWRGVQTLHFGHCVNWDFVLEILSVSSAASSIMITQWSQEGERDDTRVGVHPVWDVLRPKKLFLPLDGTLLSPTRRHFRSTETPMFANLTHFEFLLFGRRGTRAWEWASLAGLQSLTHMSVIVFTGTVAAETGLALFAKLSAEALQHFPPSLLAFIIDISFARWISNARRQIIQMITREKNDRVVLAINKDSYLEELATGEDGKRVVRDVIWRVPMFGRRRADDDYWARADALIRRRRKERLRQAGEGLAIGSSSTIPQ</sequence>
<reference evidence="1 2" key="1">
    <citation type="journal article" date="2020" name="ISME J.">
        <title>Uncovering the hidden diversity of litter-decomposition mechanisms in mushroom-forming fungi.</title>
        <authorList>
            <person name="Floudas D."/>
            <person name="Bentzer J."/>
            <person name="Ahren D."/>
            <person name="Johansson T."/>
            <person name="Persson P."/>
            <person name="Tunlid A."/>
        </authorList>
    </citation>
    <scope>NUCLEOTIDE SEQUENCE [LARGE SCALE GENOMIC DNA]</scope>
    <source>
        <strain evidence="1 2">CBS 175.51</strain>
    </source>
</reference>
<proteinExistence type="predicted"/>
<dbReference type="OrthoDB" id="2990563at2759"/>
<dbReference type="Proteomes" id="UP000541558">
    <property type="component" value="Unassembled WGS sequence"/>
</dbReference>
<organism evidence="1 2">
    <name type="scientific">Ephemerocybe angulata</name>
    <dbReference type="NCBI Taxonomy" id="980116"/>
    <lineage>
        <taxon>Eukaryota</taxon>
        <taxon>Fungi</taxon>
        <taxon>Dikarya</taxon>
        <taxon>Basidiomycota</taxon>
        <taxon>Agaricomycotina</taxon>
        <taxon>Agaricomycetes</taxon>
        <taxon>Agaricomycetidae</taxon>
        <taxon>Agaricales</taxon>
        <taxon>Agaricineae</taxon>
        <taxon>Psathyrellaceae</taxon>
        <taxon>Ephemerocybe</taxon>
    </lineage>
</organism>
<comment type="caution">
    <text evidence="1">The sequence shown here is derived from an EMBL/GenBank/DDBJ whole genome shotgun (WGS) entry which is preliminary data.</text>
</comment>